<evidence type="ECO:0000313" key="3">
    <source>
        <dbReference type="Proteomes" id="UP001239167"/>
    </source>
</evidence>
<dbReference type="NCBIfam" id="TIGR04379">
    <property type="entry name" value="myo_inos_iolE"/>
    <property type="match status" value="1"/>
</dbReference>
<name>A0ABT9Y8J0_9FIRM</name>
<reference evidence="2 3" key="1">
    <citation type="submission" date="2023-07" db="EMBL/GenBank/DDBJ databases">
        <title>Genomic Encyclopedia of Type Strains, Phase IV (KMG-IV): sequencing the most valuable type-strain genomes for metagenomic binning, comparative biology and taxonomic classification.</title>
        <authorList>
            <person name="Goeker M."/>
        </authorList>
    </citation>
    <scope>NUCLEOTIDE SEQUENCE [LARGE SCALE GENOMIC DNA]</scope>
    <source>
        <strain evidence="2 3">DSM 16980</strain>
    </source>
</reference>
<dbReference type="InterPro" id="IPR030823">
    <property type="entry name" value="IolE/MocC"/>
</dbReference>
<dbReference type="Proteomes" id="UP001239167">
    <property type="component" value="Unassembled WGS sequence"/>
</dbReference>
<evidence type="ECO:0000313" key="2">
    <source>
        <dbReference type="EMBL" id="MDQ0204160.1"/>
    </source>
</evidence>
<dbReference type="PANTHER" id="PTHR12110:SF41">
    <property type="entry name" value="INOSOSE DEHYDRATASE"/>
    <property type="match status" value="1"/>
</dbReference>
<evidence type="ECO:0000259" key="1">
    <source>
        <dbReference type="Pfam" id="PF01261"/>
    </source>
</evidence>
<dbReference type="InterPro" id="IPR013022">
    <property type="entry name" value="Xyl_isomerase-like_TIM-brl"/>
</dbReference>
<dbReference type="PANTHER" id="PTHR12110">
    <property type="entry name" value="HYDROXYPYRUVATE ISOMERASE"/>
    <property type="match status" value="1"/>
</dbReference>
<dbReference type="SUPFAM" id="SSF51658">
    <property type="entry name" value="Xylose isomerase-like"/>
    <property type="match status" value="1"/>
</dbReference>
<sequence length="298" mass="33795">MFENRKIHLGIAPIGWSNDDMPSLGGDISFEQCASEIALAGFEGTEVGGKFPAEPEILRKALNMRGIHISSQWFSSYLCSVSYEENEREFVKTLDFLKKFNAKRVNVCELTRCLFSSEKSMFGKFKPTASSEEWKRLCTGLDKLGRIAKNRGFKMCYHHHMATVVQTLEETKRLMESTNPEYVYLCYDTGHFTFSGENAVQAAKIFSSRIGHVHLKDIRQNKMKQAEEEGFRFRKAVLAGCFTIPGDGCVNFPEIFEILDKSGYEGWLLVEAEQDPGIANPFECAVRARTYIRKTTGL</sequence>
<dbReference type="EC" id="4.2.1.44" evidence="2"/>
<keyword evidence="2" id="KW-0456">Lyase</keyword>
<dbReference type="GO" id="GO:0050114">
    <property type="term" value="F:myo-inosose-2 dehydratase activity"/>
    <property type="evidence" value="ECO:0007669"/>
    <property type="project" value="UniProtKB-EC"/>
</dbReference>
<dbReference type="Gene3D" id="3.20.20.150">
    <property type="entry name" value="Divalent-metal-dependent TIM barrel enzymes"/>
    <property type="match status" value="1"/>
</dbReference>
<keyword evidence="3" id="KW-1185">Reference proteome</keyword>
<gene>
    <name evidence="2" type="ORF">J2S01_001885</name>
</gene>
<dbReference type="RefSeq" id="WP_307224380.1">
    <property type="nucleotide sequence ID" value="NZ_CP116940.1"/>
</dbReference>
<protein>
    <submittedName>
        <fullName evidence="2">Inosose dehydratase</fullName>
        <ecNumber evidence="2">4.2.1.44</ecNumber>
    </submittedName>
</protein>
<feature type="domain" description="Xylose isomerase-like TIM barrel" evidence="1">
    <location>
        <begin position="37"/>
        <end position="276"/>
    </location>
</feature>
<dbReference type="InterPro" id="IPR036237">
    <property type="entry name" value="Xyl_isomerase-like_sf"/>
</dbReference>
<accession>A0ABT9Y8J0</accession>
<dbReference type="Pfam" id="PF01261">
    <property type="entry name" value="AP_endonuc_2"/>
    <property type="match status" value="1"/>
</dbReference>
<dbReference type="InterPro" id="IPR050312">
    <property type="entry name" value="IolE/XylAMocC-like"/>
</dbReference>
<proteinExistence type="predicted"/>
<comment type="caution">
    <text evidence="2">The sequence shown here is derived from an EMBL/GenBank/DDBJ whole genome shotgun (WGS) entry which is preliminary data.</text>
</comment>
<dbReference type="EMBL" id="JAUSUE010000013">
    <property type="protein sequence ID" value="MDQ0204160.1"/>
    <property type="molecule type" value="Genomic_DNA"/>
</dbReference>
<organism evidence="2 3">
    <name type="scientific">Pectinatus haikarae</name>
    <dbReference type="NCBI Taxonomy" id="349096"/>
    <lineage>
        <taxon>Bacteria</taxon>
        <taxon>Bacillati</taxon>
        <taxon>Bacillota</taxon>
        <taxon>Negativicutes</taxon>
        <taxon>Selenomonadales</taxon>
        <taxon>Selenomonadaceae</taxon>
        <taxon>Pectinatus</taxon>
    </lineage>
</organism>